<reference evidence="9 10" key="1">
    <citation type="submission" date="2018-06" db="EMBL/GenBank/DDBJ databases">
        <title>The draft genome sequences of strains SCU63 and S1.</title>
        <authorList>
            <person name="Gan L."/>
        </authorList>
    </citation>
    <scope>NUCLEOTIDE SEQUENCE [LARGE SCALE GENOMIC DNA]</scope>
    <source>
        <strain evidence="9 10">SCU63</strain>
    </source>
</reference>
<comment type="function">
    <text evidence="5">Bidirectionally degrades single-stranded DNA into large acid-insoluble oligonucleotides, which are then degraded further into small acid-soluble oligonucleotides.</text>
</comment>
<keyword evidence="2 5" id="KW-0540">Nuclease</keyword>
<dbReference type="CDD" id="cd04489">
    <property type="entry name" value="ExoVII_LU_OBF"/>
    <property type="match status" value="1"/>
</dbReference>
<dbReference type="HAMAP" id="MF_00378">
    <property type="entry name" value="Exonuc_7_L"/>
    <property type="match status" value="1"/>
</dbReference>
<dbReference type="GO" id="GO:0008855">
    <property type="term" value="F:exodeoxyribonuclease VII activity"/>
    <property type="evidence" value="ECO:0007669"/>
    <property type="project" value="UniProtKB-UniRule"/>
</dbReference>
<evidence type="ECO:0000256" key="2">
    <source>
        <dbReference type="ARBA" id="ARBA00022722"/>
    </source>
</evidence>
<evidence type="ECO:0000256" key="1">
    <source>
        <dbReference type="ARBA" id="ARBA00022490"/>
    </source>
</evidence>
<evidence type="ECO:0000313" key="10">
    <source>
        <dbReference type="Proteomes" id="UP000251002"/>
    </source>
</evidence>
<dbReference type="RefSeq" id="WP_112223862.1">
    <property type="nucleotide sequence ID" value="NZ_CP047673.1"/>
</dbReference>
<dbReference type="GO" id="GO:0006308">
    <property type="term" value="P:DNA catabolic process"/>
    <property type="evidence" value="ECO:0007669"/>
    <property type="project" value="UniProtKB-UniRule"/>
</dbReference>
<dbReference type="AlphaFoldDB" id="A0A365KVB3"/>
<dbReference type="Pfam" id="PF02601">
    <property type="entry name" value="Exonuc_VII_L"/>
    <property type="match status" value="1"/>
</dbReference>
<keyword evidence="4 5" id="KW-0269">Exonuclease</keyword>
<comment type="similarity">
    <text evidence="5 6">Belongs to the XseA family.</text>
</comment>
<dbReference type="Pfam" id="PF13742">
    <property type="entry name" value="tRNA_anti_2"/>
    <property type="match status" value="1"/>
</dbReference>
<keyword evidence="10" id="KW-1185">Reference proteome</keyword>
<evidence type="ECO:0000313" key="9">
    <source>
        <dbReference type="EMBL" id="RAZ76695.1"/>
    </source>
</evidence>
<dbReference type="GO" id="GO:0003676">
    <property type="term" value="F:nucleic acid binding"/>
    <property type="evidence" value="ECO:0007669"/>
    <property type="project" value="InterPro"/>
</dbReference>
<dbReference type="EC" id="3.1.11.6" evidence="5"/>
<accession>A0A365KVB3</accession>
<keyword evidence="3 5" id="KW-0378">Hydrolase</keyword>
<comment type="subunit">
    <text evidence="5">Heterooligomer composed of large and small subunits.</text>
</comment>
<keyword evidence="1 5" id="KW-0963">Cytoplasm</keyword>
<dbReference type="EMBL" id="QLZR01000004">
    <property type="protein sequence ID" value="RAZ76695.1"/>
    <property type="molecule type" value="Genomic_DNA"/>
</dbReference>
<dbReference type="NCBIfam" id="TIGR00237">
    <property type="entry name" value="xseA"/>
    <property type="match status" value="1"/>
</dbReference>
<dbReference type="GO" id="GO:0005737">
    <property type="term" value="C:cytoplasm"/>
    <property type="evidence" value="ECO:0007669"/>
    <property type="project" value="UniProtKB-SubCell"/>
</dbReference>
<dbReference type="InterPro" id="IPR025824">
    <property type="entry name" value="OB-fold_nuc-bd_dom"/>
</dbReference>
<feature type="domain" description="OB-fold nucleic acid binding" evidence="8">
    <location>
        <begin position="7"/>
        <end position="102"/>
    </location>
</feature>
<dbReference type="Proteomes" id="UP000251002">
    <property type="component" value="Unassembled WGS sequence"/>
</dbReference>
<comment type="caution">
    <text evidence="9">The sequence shown here is derived from an EMBL/GenBank/DDBJ whole genome shotgun (WGS) entry which is preliminary data.</text>
</comment>
<evidence type="ECO:0000256" key="6">
    <source>
        <dbReference type="RuleBase" id="RU004355"/>
    </source>
</evidence>
<evidence type="ECO:0000256" key="4">
    <source>
        <dbReference type="ARBA" id="ARBA00022839"/>
    </source>
</evidence>
<dbReference type="InterPro" id="IPR003753">
    <property type="entry name" value="Exonuc_VII_L"/>
</dbReference>
<sequence>MTSDPYLSVKALTKYIKKKFDADPHLRDVYVKGELSNVKIHTSGHIYFTLKDSSSRLPAVMFATNARSVKFKPESGMTVLIRGDVSVYEASGQYQLYAQSMQPDGIGDYYLAFEQLKKKLLAEGFFNPSHKKQLPKYPEKIAVVTAPTGAAVRDIIITLNRRYPMAKVTIFPTLVQGEQATRSIVQSIQAANDSAFDVMIVGRGGGSIEDLWAFNEEAVARAIFDSRIPVISAVGHETDTTIADFVADLRAATPTAAAELAVPSRSELLDRVITQQSGMYRIISNILDREKTALRKLTTSMPFAYPDRLYRPFIERVERATDSLQREVFQHLNRSRERFTNLDRQLANRIPAQRIRQSQSDISQLQKRLEQSTLQSMNNNKMKLTSAIRTLDALSPLKLMERGYTIPYKDGEVVKSIHQVKAGDELKVTMQDGTVEATVVKTIPTTKGEHNNG</sequence>
<evidence type="ECO:0000259" key="8">
    <source>
        <dbReference type="Pfam" id="PF13742"/>
    </source>
</evidence>
<dbReference type="PANTHER" id="PTHR30008:SF0">
    <property type="entry name" value="EXODEOXYRIBONUCLEASE 7 LARGE SUBUNIT"/>
    <property type="match status" value="1"/>
</dbReference>
<comment type="catalytic activity">
    <reaction evidence="5 6">
        <text>Exonucleolytic cleavage in either 5'- to 3'- or 3'- to 5'-direction to yield nucleoside 5'-phosphates.</text>
        <dbReference type="EC" id="3.1.11.6"/>
    </reaction>
</comment>
<organism evidence="9 10">
    <name type="scientific">Planococcus halotolerans</name>
    <dbReference type="NCBI Taxonomy" id="2233542"/>
    <lineage>
        <taxon>Bacteria</taxon>
        <taxon>Bacillati</taxon>
        <taxon>Bacillota</taxon>
        <taxon>Bacilli</taxon>
        <taxon>Bacillales</taxon>
        <taxon>Caryophanaceae</taxon>
        <taxon>Planococcus</taxon>
    </lineage>
</organism>
<proteinExistence type="inferred from homology"/>
<evidence type="ECO:0000259" key="7">
    <source>
        <dbReference type="Pfam" id="PF02601"/>
    </source>
</evidence>
<dbReference type="GO" id="GO:0009318">
    <property type="term" value="C:exodeoxyribonuclease VII complex"/>
    <property type="evidence" value="ECO:0007669"/>
    <property type="project" value="UniProtKB-UniRule"/>
</dbReference>
<evidence type="ECO:0000256" key="5">
    <source>
        <dbReference type="HAMAP-Rule" id="MF_00378"/>
    </source>
</evidence>
<dbReference type="PANTHER" id="PTHR30008">
    <property type="entry name" value="EXODEOXYRIBONUCLEASE 7 LARGE SUBUNIT"/>
    <property type="match status" value="1"/>
</dbReference>
<evidence type="ECO:0000256" key="3">
    <source>
        <dbReference type="ARBA" id="ARBA00022801"/>
    </source>
</evidence>
<dbReference type="InterPro" id="IPR020579">
    <property type="entry name" value="Exonuc_VII_lsu_C"/>
</dbReference>
<name>A0A365KVB3_9BACL</name>
<comment type="subcellular location">
    <subcellularLocation>
        <location evidence="5 6">Cytoplasm</location>
    </subcellularLocation>
</comment>
<gene>
    <name evidence="5" type="primary">xseA</name>
    <name evidence="9" type="ORF">DP120_11725</name>
</gene>
<protein>
    <recommendedName>
        <fullName evidence="5">Exodeoxyribonuclease 7 large subunit</fullName>
        <ecNumber evidence="5">3.1.11.6</ecNumber>
    </recommendedName>
    <alternativeName>
        <fullName evidence="5">Exodeoxyribonuclease VII large subunit</fullName>
        <shortName evidence="5">Exonuclease VII large subunit</shortName>
    </alternativeName>
</protein>
<feature type="domain" description="Exonuclease VII large subunit C-terminal" evidence="7">
    <location>
        <begin position="126"/>
        <end position="437"/>
    </location>
</feature>